<accession>A0A5N5QEG7</accession>
<organism evidence="2 3">
    <name type="scientific">Ceratobasidium theobromae</name>
    <dbReference type="NCBI Taxonomy" id="1582974"/>
    <lineage>
        <taxon>Eukaryota</taxon>
        <taxon>Fungi</taxon>
        <taxon>Dikarya</taxon>
        <taxon>Basidiomycota</taxon>
        <taxon>Agaricomycotina</taxon>
        <taxon>Agaricomycetes</taxon>
        <taxon>Cantharellales</taxon>
        <taxon>Ceratobasidiaceae</taxon>
        <taxon>Ceratobasidium</taxon>
    </lineage>
</organism>
<name>A0A5N5QEG7_9AGAM</name>
<protein>
    <submittedName>
        <fullName evidence="2">Uncharacterized protein</fullName>
    </submittedName>
</protein>
<keyword evidence="3" id="KW-1185">Reference proteome</keyword>
<comment type="caution">
    <text evidence="2">The sequence shown here is derived from an EMBL/GenBank/DDBJ whole genome shotgun (WGS) entry which is preliminary data.</text>
</comment>
<gene>
    <name evidence="2" type="ORF">CTheo_6486</name>
</gene>
<dbReference type="Proteomes" id="UP000383932">
    <property type="component" value="Unassembled WGS sequence"/>
</dbReference>
<proteinExistence type="predicted"/>
<sequence length="219" mass="24653">MDDADVKNLPDHQTVGRLAVINPEFNLLLGSILAKWPNADLFETIKYLTPRPDEPREVVGARKQQALPPSGDPEKATADAWATPYRGETVTLLKTAIQDMNVRRNNWGYANFVPIVQSSGTGKSRVVDELAKQIFTIPLNLHPSWDKTVFPTGDNGLLDLLNVRYTPADRVHVLYKIFFKHLFSEVEQVLRELPSQNSQGELALAFHSQLPTRVVQYSH</sequence>
<dbReference type="EMBL" id="SSOP01000201">
    <property type="protein sequence ID" value="KAB5590064.1"/>
    <property type="molecule type" value="Genomic_DNA"/>
</dbReference>
<evidence type="ECO:0000313" key="3">
    <source>
        <dbReference type="Proteomes" id="UP000383932"/>
    </source>
</evidence>
<feature type="region of interest" description="Disordered" evidence="1">
    <location>
        <begin position="55"/>
        <end position="77"/>
    </location>
</feature>
<dbReference type="AlphaFoldDB" id="A0A5N5QEG7"/>
<evidence type="ECO:0000313" key="2">
    <source>
        <dbReference type="EMBL" id="KAB5590064.1"/>
    </source>
</evidence>
<dbReference type="OrthoDB" id="107110at2759"/>
<evidence type="ECO:0000256" key="1">
    <source>
        <dbReference type="SAM" id="MobiDB-lite"/>
    </source>
</evidence>
<reference evidence="2 3" key="1">
    <citation type="journal article" date="2019" name="Fungal Biol. Biotechnol.">
        <title>Draft genome sequence of fastidious pathogen Ceratobasidium theobromae, which causes vascular-streak dieback in Theobroma cacao.</title>
        <authorList>
            <person name="Ali S.S."/>
            <person name="Asman A."/>
            <person name="Shao J."/>
            <person name="Firmansyah A.P."/>
            <person name="Susilo A.W."/>
            <person name="Rosmana A."/>
            <person name="McMahon P."/>
            <person name="Junaid M."/>
            <person name="Guest D."/>
            <person name="Kheng T.Y."/>
            <person name="Meinhardt L.W."/>
            <person name="Bailey B.A."/>
        </authorList>
    </citation>
    <scope>NUCLEOTIDE SEQUENCE [LARGE SCALE GENOMIC DNA]</scope>
    <source>
        <strain evidence="2 3">CT2</strain>
    </source>
</reference>